<name>A0A2A4CHT5_9RHOB</name>
<dbReference type="Proteomes" id="UP000243507">
    <property type="component" value="Unassembled WGS sequence"/>
</dbReference>
<dbReference type="PANTHER" id="PTHR36302:SF1">
    <property type="entry name" value="COPPER CHAPERONE PCU(A)C"/>
    <property type="match status" value="1"/>
</dbReference>
<dbReference type="EMBL" id="NTJD01000011">
    <property type="protein sequence ID" value="PCD75633.1"/>
    <property type="molecule type" value="Genomic_DNA"/>
</dbReference>
<comment type="caution">
    <text evidence="2">The sequence shown here is derived from an EMBL/GenBank/DDBJ whole genome shotgun (WGS) entry which is preliminary data.</text>
</comment>
<keyword evidence="3" id="KW-1185">Reference proteome</keyword>
<dbReference type="Gene3D" id="2.60.40.1890">
    <property type="entry name" value="PCu(A)C copper chaperone"/>
    <property type="match status" value="1"/>
</dbReference>
<evidence type="ECO:0000313" key="3">
    <source>
        <dbReference type="Proteomes" id="UP000243507"/>
    </source>
</evidence>
<sequence>MTPLKMLLGAAALTIALPAYAEITIEAPFARVSTAMSKSGAAFMAIHNSGSEDDQLIAVRSDVAARVELHTHQQGSNGAMQMVAVPEGFPIPAGGTHMLQRGGDHVMFMGLHEQVNEGDIINVTLTFAKAGDIPVEIPVDLNRGNAMGGMPMNGAQMQDMKGAPDGMEPMHQHQH</sequence>
<dbReference type="InterPro" id="IPR036182">
    <property type="entry name" value="PCuAC_sf"/>
</dbReference>
<organism evidence="2 3">
    <name type="scientific">Pseudothioclava arenosa</name>
    <dbReference type="NCBI Taxonomy" id="1795308"/>
    <lineage>
        <taxon>Bacteria</taxon>
        <taxon>Pseudomonadati</taxon>
        <taxon>Pseudomonadota</taxon>
        <taxon>Alphaproteobacteria</taxon>
        <taxon>Rhodobacterales</taxon>
        <taxon>Paracoccaceae</taxon>
        <taxon>Pseudothioclava</taxon>
    </lineage>
</organism>
<dbReference type="RefSeq" id="WP_096434350.1">
    <property type="nucleotide sequence ID" value="NZ_NTJD01000011.1"/>
</dbReference>
<protein>
    <submittedName>
        <fullName evidence="2">Copper-binding protein</fullName>
    </submittedName>
</protein>
<dbReference type="InterPro" id="IPR058248">
    <property type="entry name" value="Lxx211020-like"/>
</dbReference>
<dbReference type="SUPFAM" id="SSF110087">
    <property type="entry name" value="DR1885-like metal-binding protein"/>
    <property type="match status" value="1"/>
</dbReference>
<proteinExistence type="predicted"/>
<feature type="chain" id="PRO_5012720319" evidence="1">
    <location>
        <begin position="22"/>
        <end position="175"/>
    </location>
</feature>
<keyword evidence="1" id="KW-0732">Signal</keyword>
<dbReference type="Pfam" id="PF04314">
    <property type="entry name" value="PCuAC"/>
    <property type="match status" value="1"/>
</dbReference>
<gene>
    <name evidence="2" type="ORF">CLN94_12835</name>
</gene>
<dbReference type="InterPro" id="IPR007410">
    <property type="entry name" value="LpqE-like"/>
</dbReference>
<dbReference type="PANTHER" id="PTHR36302">
    <property type="entry name" value="BLR7088 PROTEIN"/>
    <property type="match status" value="1"/>
</dbReference>
<reference evidence="2 3" key="1">
    <citation type="submission" date="2017-09" db="EMBL/GenBank/DDBJ databases">
        <title>A multilocus sequence analysis scheme for characterization of bacteria in the genus Thioclava.</title>
        <authorList>
            <person name="Liu Y."/>
            <person name="Shao Z."/>
        </authorList>
    </citation>
    <scope>NUCLEOTIDE SEQUENCE [LARGE SCALE GENOMIC DNA]</scope>
    <source>
        <strain evidence="2 3">CAU 1312</strain>
    </source>
</reference>
<feature type="signal peptide" evidence="1">
    <location>
        <begin position="1"/>
        <end position="21"/>
    </location>
</feature>
<dbReference type="AlphaFoldDB" id="A0A2A4CHT5"/>
<accession>A0A2A4CHT5</accession>
<evidence type="ECO:0000313" key="2">
    <source>
        <dbReference type="EMBL" id="PCD75633.1"/>
    </source>
</evidence>
<dbReference type="OrthoDB" id="9796962at2"/>
<evidence type="ECO:0000256" key="1">
    <source>
        <dbReference type="SAM" id="SignalP"/>
    </source>
</evidence>